<dbReference type="Proteomes" id="UP001558613">
    <property type="component" value="Unassembled WGS sequence"/>
</dbReference>
<accession>A0ABR3LJ88</accession>
<evidence type="ECO:0000259" key="3">
    <source>
        <dbReference type="Pfam" id="PF07686"/>
    </source>
</evidence>
<dbReference type="InterPro" id="IPR036179">
    <property type="entry name" value="Ig-like_dom_sf"/>
</dbReference>
<dbReference type="InterPro" id="IPR013106">
    <property type="entry name" value="Ig_V-set"/>
</dbReference>
<dbReference type="EMBL" id="JAYMGO010000022">
    <property type="protein sequence ID" value="KAL1251712.1"/>
    <property type="molecule type" value="Genomic_DNA"/>
</dbReference>
<evidence type="ECO:0000313" key="4">
    <source>
        <dbReference type="EMBL" id="KAL1251712.1"/>
    </source>
</evidence>
<comment type="caution">
    <text evidence="4">The sequence shown here is derived from an EMBL/GenBank/DDBJ whole genome shotgun (WGS) entry which is preliminary data.</text>
</comment>
<dbReference type="Gene3D" id="2.60.40.10">
    <property type="entry name" value="Immunoglobulins"/>
    <property type="match status" value="1"/>
</dbReference>
<dbReference type="PANTHER" id="PTHR21063:SF4">
    <property type="entry name" value="CD48 ANTIGEN-RELATED"/>
    <property type="match status" value="1"/>
</dbReference>
<feature type="signal peptide" evidence="2">
    <location>
        <begin position="1"/>
        <end position="28"/>
    </location>
</feature>
<keyword evidence="1" id="KW-0812">Transmembrane</keyword>
<name>A0ABR3LJ88_9TELE</name>
<evidence type="ECO:0000256" key="2">
    <source>
        <dbReference type="SAM" id="SignalP"/>
    </source>
</evidence>
<evidence type="ECO:0000313" key="5">
    <source>
        <dbReference type="Proteomes" id="UP001558613"/>
    </source>
</evidence>
<sequence>MVKKKRLFYMFAVTLFFLASDIFSSSSADSTVIFKVSVYDVSAQVKKNKGESVTLDTGEIKKTNYVMMWYFNVILISEITGDQSEICADEQCKERFKNRLQLDHQTGTLTITNIKTTDSGLYKLQIIISDISFNITRVKRFNVTIIDSGLSKATVERVCVGAGVCAGVCALVGAVAGVVVLLYKNNFFRNCRPAAQNDPPDQDIPLNIL</sequence>
<dbReference type="PANTHER" id="PTHR21063">
    <property type="entry name" value="LFA-3"/>
    <property type="match status" value="1"/>
</dbReference>
<feature type="domain" description="Immunoglobulin V-set" evidence="3">
    <location>
        <begin position="44"/>
        <end position="133"/>
    </location>
</feature>
<gene>
    <name evidence="4" type="ORF">QQF64_019508</name>
</gene>
<keyword evidence="2" id="KW-0732">Signal</keyword>
<organism evidence="4 5">
    <name type="scientific">Cirrhinus molitorella</name>
    <name type="common">mud carp</name>
    <dbReference type="NCBI Taxonomy" id="172907"/>
    <lineage>
        <taxon>Eukaryota</taxon>
        <taxon>Metazoa</taxon>
        <taxon>Chordata</taxon>
        <taxon>Craniata</taxon>
        <taxon>Vertebrata</taxon>
        <taxon>Euteleostomi</taxon>
        <taxon>Actinopterygii</taxon>
        <taxon>Neopterygii</taxon>
        <taxon>Teleostei</taxon>
        <taxon>Ostariophysi</taxon>
        <taxon>Cypriniformes</taxon>
        <taxon>Cyprinidae</taxon>
        <taxon>Labeoninae</taxon>
        <taxon>Labeonini</taxon>
        <taxon>Cirrhinus</taxon>
    </lineage>
</organism>
<reference evidence="4 5" key="1">
    <citation type="submission" date="2023-09" db="EMBL/GenBank/DDBJ databases">
        <authorList>
            <person name="Wang M."/>
        </authorList>
    </citation>
    <scope>NUCLEOTIDE SEQUENCE [LARGE SCALE GENOMIC DNA]</scope>
    <source>
        <strain evidence="4">GT-2023</strain>
        <tissue evidence="4">Liver</tissue>
    </source>
</reference>
<evidence type="ECO:0000256" key="1">
    <source>
        <dbReference type="SAM" id="Phobius"/>
    </source>
</evidence>
<keyword evidence="1" id="KW-0472">Membrane</keyword>
<dbReference type="Pfam" id="PF07686">
    <property type="entry name" value="V-set"/>
    <property type="match status" value="1"/>
</dbReference>
<keyword evidence="5" id="KW-1185">Reference proteome</keyword>
<protein>
    <recommendedName>
        <fullName evidence="3">Immunoglobulin V-set domain-containing protein</fullName>
    </recommendedName>
</protein>
<keyword evidence="1" id="KW-1133">Transmembrane helix</keyword>
<dbReference type="SUPFAM" id="SSF48726">
    <property type="entry name" value="Immunoglobulin"/>
    <property type="match status" value="1"/>
</dbReference>
<dbReference type="InterPro" id="IPR013783">
    <property type="entry name" value="Ig-like_fold"/>
</dbReference>
<proteinExistence type="predicted"/>
<feature type="transmembrane region" description="Helical" evidence="1">
    <location>
        <begin position="160"/>
        <end position="183"/>
    </location>
</feature>
<feature type="chain" id="PRO_5045085377" description="Immunoglobulin V-set domain-containing protein" evidence="2">
    <location>
        <begin position="29"/>
        <end position="209"/>
    </location>
</feature>